<dbReference type="PANTHER" id="PTHR21366:SF14">
    <property type="entry name" value="GLYOXALASE DOMAIN-CONTAINING PROTEIN 5"/>
    <property type="match status" value="1"/>
</dbReference>
<dbReference type="InterPro" id="IPR004360">
    <property type="entry name" value="Glyas_Fos-R_dOase_dom"/>
</dbReference>
<dbReference type="Proteomes" id="UP000199101">
    <property type="component" value="Unassembled WGS sequence"/>
</dbReference>
<protein>
    <submittedName>
        <fullName evidence="2">Lactoylglutathione lyase</fullName>
    </submittedName>
</protein>
<dbReference type="PANTHER" id="PTHR21366">
    <property type="entry name" value="GLYOXALASE FAMILY PROTEIN"/>
    <property type="match status" value="1"/>
</dbReference>
<feature type="domain" description="VOC" evidence="1">
    <location>
        <begin position="6"/>
        <end position="128"/>
    </location>
</feature>
<dbReference type="InterPro" id="IPR050383">
    <property type="entry name" value="GlyoxalaseI/FosfomycinResist"/>
</dbReference>
<sequence length="146" mass="16092">MDHITGLGHLAIKVKDLGTSLDFYRDRLGLREMHRLVRDDGTPWIVYLRITDLQFLELFPGAEGDRAPGPNANGTNHLCLTIDNLDIAAAKLEKAGIALTSPIKSGLDGNRGAWIEDPDGNRIELMEMAPDCLQYRAIAALKQQTV</sequence>
<gene>
    <name evidence="2" type="ORF">GA0061103_1348</name>
</gene>
<dbReference type="CDD" id="cd06587">
    <property type="entry name" value="VOC"/>
    <property type="match status" value="1"/>
</dbReference>
<accession>A0A1C3U1I4</accession>
<evidence type="ECO:0000313" key="2">
    <source>
        <dbReference type="EMBL" id="SCB09321.1"/>
    </source>
</evidence>
<dbReference type="InterPro" id="IPR037523">
    <property type="entry name" value="VOC_core"/>
</dbReference>
<dbReference type="AlphaFoldDB" id="A0A1C3U1I4"/>
<dbReference type="GO" id="GO:0016829">
    <property type="term" value="F:lyase activity"/>
    <property type="evidence" value="ECO:0007669"/>
    <property type="project" value="UniProtKB-KW"/>
</dbReference>
<dbReference type="Pfam" id="PF00903">
    <property type="entry name" value="Glyoxalase"/>
    <property type="match status" value="1"/>
</dbReference>
<proteinExistence type="predicted"/>
<organism evidence="2 3">
    <name type="scientific">Rhizobium multihospitium</name>
    <dbReference type="NCBI Taxonomy" id="410764"/>
    <lineage>
        <taxon>Bacteria</taxon>
        <taxon>Pseudomonadati</taxon>
        <taxon>Pseudomonadota</taxon>
        <taxon>Alphaproteobacteria</taxon>
        <taxon>Hyphomicrobiales</taxon>
        <taxon>Rhizobiaceae</taxon>
        <taxon>Rhizobium/Agrobacterium group</taxon>
        <taxon>Rhizobium</taxon>
    </lineage>
</organism>
<evidence type="ECO:0000259" key="1">
    <source>
        <dbReference type="PROSITE" id="PS51819"/>
    </source>
</evidence>
<keyword evidence="2" id="KW-0456">Lyase</keyword>
<reference evidence="3" key="1">
    <citation type="submission" date="2016-08" db="EMBL/GenBank/DDBJ databases">
        <authorList>
            <person name="Varghese N."/>
            <person name="Submissions Spin"/>
        </authorList>
    </citation>
    <scope>NUCLEOTIDE SEQUENCE [LARGE SCALE GENOMIC DNA]</scope>
    <source>
        <strain evidence="3">HAMBI 2975</strain>
    </source>
</reference>
<dbReference type="STRING" id="410764.GA0061103_1348"/>
<dbReference type="InterPro" id="IPR029068">
    <property type="entry name" value="Glyas_Bleomycin-R_OHBP_Dase"/>
</dbReference>
<dbReference type="OrthoDB" id="7947929at2"/>
<keyword evidence="3" id="KW-1185">Reference proteome</keyword>
<dbReference type="Gene3D" id="3.10.180.10">
    <property type="entry name" value="2,3-Dihydroxybiphenyl 1,2-Dioxygenase, domain 1"/>
    <property type="match status" value="1"/>
</dbReference>
<evidence type="ECO:0000313" key="3">
    <source>
        <dbReference type="Proteomes" id="UP000199101"/>
    </source>
</evidence>
<dbReference type="SUPFAM" id="SSF54593">
    <property type="entry name" value="Glyoxalase/Bleomycin resistance protein/Dihydroxybiphenyl dioxygenase"/>
    <property type="match status" value="1"/>
</dbReference>
<dbReference type="EMBL" id="FMAG01000001">
    <property type="protein sequence ID" value="SCB09321.1"/>
    <property type="molecule type" value="Genomic_DNA"/>
</dbReference>
<name>A0A1C3U1I4_9HYPH</name>
<dbReference type="PROSITE" id="PS51819">
    <property type="entry name" value="VOC"/>
    <property type="match status" value="1"/>
</dbReference>
<dbReference type="RefSeq" id="WP_092706456.1">
    <property type="nucleotide sequence ID" value="NZ_FMAG01000001.1"/>
</dbReference>